<name>B4NJ64_DROWI</name>
<dbReference type="InterPro" id="IPR005828">
    <property type="entry name" value="MFS_sugar_transport-like"/>
</dbReference>
<keyword evidence="7" id="KW-1185">Reference proteome</keyword>
<feature type="transmembrane region" description="Helical" evidence="5">
    <location>
        <begin position="354"/>
        <end position="375"/>
    </location>
</feature>
<evidence type="ECO:0000256" key="1">
    <source>
        <dbReference type="ARBA" id="ARBA00004141"/>
    </source>
</evidence>
<evidence type="ECO:0000256" key="4">
    <source>
        <dbReference type="ARBA" id="ARBA00023136"/>
    </source>
</evidence>
<dbReference type="eggNOG" id="KOG0255">
    <property type="taxonomic scope" value="Eukaryota"/>
</dbReference>
<evidence type="ECO:0008006" key="8">
    <source>
        <dbReference type="Google" id="ProtNLM"/>
    </source>
</evidence>
<proteinExistence type="predicted"/>
<evidence type="ECO:0000256" key="5">
    <source>
        <dbReference type="SAM" id="Phobius"/>
    </source>
</evidence>
<dbReference type="GO" id="GO:0016020">
    <property type="term" value="C:membrane"/>
    <property type="evidence" value="ECO:0007669"/>
    <property type="project" value="UniProtKB-SubCell"/>
</dbReference>
<feature type="transmembrane region" description="Helical" evidence="5">
    <location>
        <begin position="455"/>
        <end position="472"/>
    </location>
</feature>
<keyword evidence="3 5" id="KW-1133">Transmembrane helix</keyword>
<dbReference type="HOGENOM" id="CLU_001265_33_4_1"/>
<feature type="transmembrane region" description="Helical" evidence="5">
    <location>
        <begin position="20"/>
        <end position="40"/>
    </location>
</feature>
<dbReference type="OrthoDB" id="6884957at2759"/>
<feature type="transmembrane region" description="Helical" evidence="5">
    <location>
        <begin position="387"/>
        <end position="404"/>
    </location>
</feature>
<feature type="transmembrane region" description="Helical" evidence="5">
    <location>
        <begin position="330"/>
        <end position="348"/>
    </location>
</feature>
<keyword evidence="4 5" id="KW-0472">Membrane</keyword>
<sequence length="521" mass="58722">MAVELDFDRILAKCGNNHRYQYLLLVCTALILALTSRHIFSQNVIGFVPDHWCYHEELENRTFEEIKSIYSQFESPSCTRLDAIDLVSGNVTISDKKCDRWIYDYDFDFVSINAEFNWVCDAALKGRVGQSLFFVGSMFGTFFFGLLGDRIGRIKPLIIAYSCGFLGDFATIFAQNLTAYSITRFVSGLGSGSTYLMYILTLEYISQSLRHKGLTIVTGLFFSLGLISASLQAIYVGHWRVYMAWSAFPLLLVSLFYFLLQESAQWLITQNDIDGAIMRLQRVAKFNRRQVSEEDFESFRRHCAETSKEFAEKQTTLTDALNTQRLRKTIIQVVSFFMITTVLNVTMARNVEGVGISPIILLSLNALALPSSALVQAHLQQRLGPKVTILIVLLTTGILTLVHVSRANVQFCSELIPTCVRSQVLSLAHIAGAAASILSPYIIHLDIYLRAAPSIILCLFIFSSAWICLHLPETFNKKLPISLADGEEFGVGERMFDFLRRTKKVDEVSESPETQQKLMAK</sequence>
<organism evidence="6 7">
    <name type="scientific">Drosophila willistoni</name>
    <name type="common">Fruit fly</name>
    <dbReference type="NCBI Taxonomy" id="7260"/>
    <lineage>
        <taxon>Eukaryota</taxon>
        <taxon>Metazoa</taxon>
        <taxon>Ecdysozoa</taxon>
        <taxon>Arthropoda</taxon>
        <taxon>Hexapoda</taxon>
        <taxon>Insecta</taxon>
        <taxon>Pterygota</taxon>
        <taxon>Neoptera</taxon>
        <taxon>Endopterygota</taxon>
        <taxon>Diptera</taxon>
        <taxon>Brachycera</taxon>
        <taxon>Muscomorpha</taxon>
        <taxon>Ephydroidea</taxon>
        <taxon>Drosophilidae</taxon>
        <taxon>Drosophila</taxon>
        <taxon>Sophophora</taxon>
    </lineage>
</organism>
<dbReference type="Proteomes" id="UP000007798">
    <property type="component" value="Unassembled WGS sequence"/>
</dbReference>
<evidence type="ECO:0000256" key="3">
    <source>
        <dbReference type="ARBA" id="ARBA00022989"/>
    </source>
</evidence>
<feature type="transmembrane region" description="Helical" evidence="5">
    <location>
        <begin position="214"/>
        <end position="235"/>
    </location>
</feature>
<accession>B4NJ64</accession>
<dbReference type="AlphaFoldDB" id="B4NJ64"/>
<feature type="transmembrane region" description="Helical" evidence="5">
    <location>
        <begin position="182"/>
        <end position="202"/>
    </location>
</feature>
<keyword evidence="2 5" id="KW-0812">Transmembrane</keyword>
<dbReference type="Gene3D" id="1.20.1250.20">
    <property type="entry name" value="MFS general substrate transporter like domains"/>
    <property type="match status" value="1"/>
</dbReference>
<dbReference type="InParanoid" id="B4NJ64"/>
<dbReference type="SUPFAM" id="SSF103473">
    <property type="entry name" value="MFS general substrate transporter"/>
    <property type="match status" value="1"/>
</dbReference>
<evidence type="ECO:0000256" key="2">
    <source>
        <dbReference type="ARBA" id="ARBA00022692"/>
    </source>
</evidence>
<feature type="transmembrane region" description="Helical" evidence="5">
    <location>
        <begin position="128"/>
        <end position="146"/>
    </location>
</feature>
<comment type="subcellular location">
    <subcellularLocation>
        <location evidence="1">Membrane</location>
        <topology evidence="1">Multi-pass membrane protein</topology>
    </subcellularLocation>
</comment>
<feature type="transmembrane region" description="Helical" evidence="5">
    <location>
        <begin position="158"/>
        <end position="176"/>
    </location>
</feature>
<dbReference type="PANTHER" id="PTHR24064">
    <property type="entry name" value="SOLUTE CARRIER FAMILY 22 MEMBER"/>
    <property type="match status" value="1"/>
</dbReference>
<dbReference type="KEGG" id="dwi:6650456"/>
<feature type="transmembrane region" description="Helical" evidence="5">
    <location>
        <begin position="241"/>
        <end position="260"/>
    </location>
</feature>
<dbReference type="Pfam" id="PF00083">
    <property type="entry name" value="Sugar_tr"/>
    <property type="match status" value="1"/>
</dbReference>
<evidence type="ECO:0000313" key="6">
    <source>
        <dbReference type="EMBL" id="EDW83857.2"/>
    </source>
</evidence>
<dbReference type="EMBL" id="CH964272">
    <property type="protein sequence ID" value="EDW83857.2"/>
    <property type="molecule type" value="Genomic_DNA"/>
</dbReference>
<dbReference type="InterPro" id="IPR036259">
    <property type="entry name" value="MFS_trans_sf"/>
</dbReference>
<gene>
    <name evidence="6" type="primary">Dwil\GK13459</name>
    <name evidence="6" type="ORF">Dwil_GK13459</name>
</gene>
<dbReference type="GO" id="GO:0022857">
    <property type="term" value="F:transmembrane transporter activity"/>
    <property type="evidence" value="ECO:0007669"/>
    <property type="project" value="InterPro"/>
</dbReference>
<protein>
    <recommendedName>
        <fullName evidence="8">Major facilitator superfamily (MFS) profile domain-containing protein</fullName>
    </recommendedName>
</protein>
<evidence type="ECO:0000313" key="7">
    <source>
        <dbReference type="Proteomes" id="UP000007798"/>
    </source>
</evidence>
<reference evidence="6 7" key="1">
    <citation type="journal article" date="2007" name="Nature">
        <title>Evolution of genes and genomes on the Drosophila phylogeny.</title>
        <authorList>
            <consortium name="Drosophila 12 Genomes Consortium"/>
            <person name="Clark A.G."/>
            <person name="Eisen M.B."/>
            <person name="Smith D.R."/>
            <person name="Bergman C.M."/>
            <person name="Oliver B."/>
            <person name="Markow T.A."/>
            <person name="Kaufman T.C."/>
            <person name="Kellis M."/>
            <person name="Gelbart W."/>
            <person name="Iyer V.N."/>
            <person name="Pollard D.A."/>
            <person name="Sackton T.B."/>
            <person name="Larracuente A.M."/>
            <person name="Singh N.D."/>
            <person name="Abad J.P."/>
            <person name="Abt D.N."/>
            <person name="Adryan B."/>
            <person name="Aguade M."/>
            <person name="Akashi H."/>
            <person name="Anderson W.W."/>
            <person name="Aquadro C.F."/>
            <person name="Ardell D.H."/>
            <person name="Arguello R."/>
            <person name="Artieri C.G."/>
            <person name="Barbash D.A."/>
            <person name="Barker D."/>
            <person name="Barsanti P."/>
            <person name="Batterham P."/>
            <person name="Batzoglou S."/>
            <person name="Begun D."/>
            <person name="Bhutkar A."/>
            <person name="Blanco E."/>
            <person name="Bosak S.A."/>
            <person name="Bradley R.K."/>
            <person name="Brand A.D."/>
            <person name="Brent M.R."/>
            <person name="Brooks A.N."/>
            <person name="Brown R.H."/>
            <person name="Butlin R.K."/>
            <person name="Caggese C."/>
            <person name="Calvi B.R."/>
            <person name="Bernardo de Carvalho A."/>
            <person name="Caspi A."/>
            <person name="Castrezana S."/>
            <person name="Celniker S.E."/>
            <person name="Chang J.L."/>
            <person name="Chapple C."/>
            <person name="Chatterji S."/>
            <person name="Chinwalla A."/>
            <person name="Civetta A."/>
            <person name="Clifton S.W."/>
            <person name="Comeron J.M."/>
            <person name="Costello J.C."/>
            <person name="Coyne J.A."/>
            <person name="Daub J."/>
            <person name="David R.G."/>
            <person name="Delcher A.L."/>
            <person name="Delehaunty K."/>
            <person name="Do C.B."/>
            <person name="Ebling H."/>
            <person name="Edwards K."/>
            <person name="Eickbush T."/>
            <person name="Evans J.D."/>
            <person name="Filipski A."/>
            <person name="Findeiss S."/>
            <person name="Freyhult E."/>
            <person name="Fulton L."/>
            <person name="Fulton R."/>
            <person name="Garcia A.C."/>
            <person name="Gardiner A."/>
            <person name="Garfield D.A."/>
            <person name="Garvin B.E."/>
            <person name="Gibson G."/>
            <person name="Gilbert D."/>
            <person name="Gnerre S."/>
            <person name="Godfrey J."/>
            <person name="Good R."/>
            <person name="Gotea V."/>
            <person name="Gravely B."/>
            <person name="Greenberg A.J."/>
            <person name="Griffiths-Jones S."/>
            <person name="Gross S."/>
            <person name="Guigo R."/>
            <person name="Gustafson E.A."/>
            <person name="Haerty W."/>
            <person name="Hahn M.W."/>
            <person name="Halligan D.L."/>
            <person name="Halpern A.L."/>
            <person name="Halter G.M."/>
            <person name="Han M.V."/>
            <person name="Heger A."/>
            <person name="Hillier L."/>
            <person name="Hinrichs A.S."/>
            <person name="Holmes I."/>
            <person name="Hoskins R.A."/>
            <person name="Hubisz M.J."/>
            <person name="Hultmark D."/>
            <person name="Huntley M.A."/>
            <person name="Jaffe D.B."/>
            <person name="Jagadeeshan S."/>
            <person name="Jeck W.R."/>
            <person name="Johnson J."/>
            <person name="Jones C.D."/>
            <person name="Jordan W.C."/>
            <person name="Karpen G.H."/>
            <person name="Kataoka E."/>
            <person name="Keightley P.D."/>
            <person name="Kheradpour P."/>
            <person name="Kirkness E.F."/>
            <person name="Koerich L.B."/>
            <person name="Kristiansen K."/>
            <person name="Kudrna D."/>
            <person name="Kulathinal R.J."/>
            <person name="Kumar S."/>
            <person name="Kwok R."/>
            <person name="Lander E."/>
            <person name="Langley C.H."/>
            <person name="Lapoint R."/>
            <person name="Lazzaro B.P."/>
            <person name="Lee S.J."/>
            <person name="Levesque L."/>
            <person name="Li R."/>
            <person name="Lin C.F."/>
            <person name="Lin M.F."/>
            <person name="Lindblad-Toh K."/>
            <person name="Llopart A."/>
            <person name="Long M."/>
            <person name="Low L."/>
            <person name="Lozovsky E."/>
            <person name="Lu J."/>
            <person name="Luo M."/>
            <person name="Machado C.A."/>
            <person name="Makalowski W."/>
            <person name="Marzo M."/>
            <person name="Matsuda M."/>
            <person name="Matzkin L."/>
            <person name="McAllister B."/>
            <person name="McBride C.S."/>
            <person name="McKernan B."/>
            <person name="McKernan K."/>
            <person name="Mendez-Lago M."/>
            <person name="Minx P."/>
            <person name="Mollenhauer M.U."/>
            <person name="Montooth K."/>
            <person name="Mount S.M."/>
            <person name="Mu X."/>
            <person name="Myers E."/>
            <person name="Negre B."/>
            <person name="Newfeld S."/>
            <person name="Nielsen R."/>
            <person name="Noor M.A."/>
            <person name="O'Grady P."/>
            <person name="Pachter L."/>
            <person name="Papaceit M."/>
            <person name="Parisi M.J."/>
            <person name="Parisi M."/>
            <person name="Parts L."/>
            <person name="Pedersen J.S."/>
            <person name="Pesole G."/>
            <person name="Phillippy A.M."/>
            <person name="Ponting C.P."/>
            <person name="Pop M."/>
            <person name="Porcelli D."/>
            <person name="Powell J.R."/>
            <person name="Prohaska S."/>
            <person name="Pruitt K."/>
            <person name="Puig M."/>
            <person name="Quesneville H."/>
            <person name="Ram K.R."/>
            <person name="Rand D."/>
            <person name="Rasmussen M.D."/>
            <person name="Reed L.K."/>
            <person name="Reenan R."/>
            <person name="Reily A."/>
            <person name="Remington K.A."/>
            <person name="Rieger T.T."/>
            <person name="Ritchie M.G."/>
            <person name="Robin C."/>
            <person name="Rogers Y.H."/>
            <person name="Rohde C."/>
            <person name="Rozas J."/>
            <person name="Rubenfield M.J."/>
            <person name="Ruiz A."/>
            <person name="Russo S."/>
            <person name="Salzberg S.L."/>
            <person name="Sanchez-Gracia A."/>
            <person name="Saranga D.J."/>
            <person name="Sato H."/>
            <person name="Schaeffer S.W."/>
            <person name="Schatz M.C."/>
            <person name="Schlenke T."/>
            <person name="Schwartz R."/>
            <person name="Segarra C."/>
            <person name="Singh R.S."/>
            <person name="Sirot L."/>
            <person name="Sirota M."/>
            <person name="Sisneros N.B."/>
            <person name="Smith C.D."/>
            <person name="Smith T.F."/>
            <person name="Spieth J."/>
            <person name="Stage D.E."/>
            <person name="Stark A."/>
            <person name="Stephan W."/>
            <person name="Strausberg R.L."/>
            <person name="Strempel S."/>
            <person name="Sturgill D."/>
            <person name="Sutton G."/>
            <person name="Sutton G.G."/>
            <person name="Tao W."/>
            <person name="Teichmann S."/>
            <person name="Tobari Y.N."/>
            <person name="Tomimura Y."/>
            <person name="Tsolas J.M."/>
            <person name="Valente V.L."/>
            <person name="Venter E."/>
            <person name="Venter J.C."/>
            <person name="Vicario S."/>
            <person name="Vieira F.G."/>
            <person name="Vilella A.J."/>
            <person name="Villasante A."/>
            <person name="Walenz B."/>
            <person name="Wang J."/>
            <person name="Wasserman M."/>
            <person name="Watts T."/>
            <person name="Wilson D."/>
            <person name="Wilson R.K."/>
            <person name="Wing R.A."/>
            <person name="Wolfner M.F."/>
            <person name="Wong A."/>
            <person name="Wong G.K."/>
            <person name="Wu C.I."/>
            <person name="Wu G."/>
            <person name="Yamamoto D."/>
            <person name="Yang H.P."/>
            <person name="Yang S.P."/>
            <person name="Yorke J.A."/>
            <person name="Yoshida K."/>
            <person name="Zdobnov E."/>
            <person name="Zhang P."/>
            <person name="Zhang Y."/>
            <person name="Zimin A.V."/>
            <person name="Baldwin J."/>
            <person name="Abdouelleil A."/>
            <person name="Abdulkadir J."/>
            <person name="Abebe A."/>
            <person name="Abera B."/>
            <person name="Abreu J."/>
            <person name="Acer S.C."/>
            <person name="Aftuck L."/>
            <person name="Alexander A."/>
            <person name="An P."/>
            <person name="Anderson E."/>
            <person name="Anderson S."/>
            <person name="Arachi H."/>
            <person name="Azer M."/>
            <person name="Bachantsang P."/>
            <person name="Barry A."/>
            <person name="Bayul T."/>
            <person name="Berlin A."/>
            <person name="Bessette D."/>
            <person name="Bloom T."/>
            <person name="Blye J."/>
            <person name="Boguslavskiy L."/>
            <person name="Bonnet C."/>
            <person name="Boukhgalter B."/>
            <person name="Bourzgui I."/>
            <person name="Brown A."/>
            <person name="Cahill P."/>
            <person name="Channer S."/>
            <person name="Cheshatsang Y."/>
            <person name="Chuda L."/>
            <person name="Citroen M."/>
            <person name="Collymore A."/>
            <person name="Cooke P."/>
            <person name="Costello M."/>
            <person name="D'Aco K."/>
            <person name="Daza R."/>
            <person name="De Haan G."/>
            <person name="DeGray S."/>
            <person name="DeMaso C."/>
            <person name="Dhargay N."/>
            <person name="Dooley K."/>
            <person name="Dooley E."/>
            <person name="Doricent M."/>
            <person name="Dorje P."/>
            <person name="Dorjee K."/>
            <person name="Dupes A."/>
            <person name="Elong R."/>
            <person name="Falk J."/>
            <person name="Farina A."/>
            <person name="Faro S."/>
            <person name="Ferguson D."/>
            <person name="Fisher S."/>
            <person name="Foley C.D."/>
            <person name="Franke A."/>
            <person name="Friedrich D."/>
            <person name="Gadbois L."/>
            <person name="Gearin G."/>
            <person name="Gearin C.R."/>
            <person name="Giannoukos G."/>
            <person name="Goode T."/>
            <person name="Graham J."/>
            <person name="Grandbois E."/>
            <person name="Grewal S."/>
            <person name="Gyaltsen K."/>
            <person name="Hafez N."/>
            <person name="Hagos B."/>
            <person name="Hall J."/>
            <person name="Henson C."/>
            <person name="Hollinger A."/>
            <person name="Honan T."/>
            <person name="Huard M.D."/>
            <person name="Hughes L."/>
            <person name="Hurhula B."/>
            <person name="Husby M.E."/>
            <person name="Kamat A."/>
            <person name="Kanga B."/>
            <person name="Kashin S."/>
            <person name="Khazanovich D."/>
            <person name="Kisner P."/>
            <person name="Lance K."/>
            <person name="Lara M."/>
            <person name="Lee W."/>
            <person name="Lennon N."/>
            <person name="Letendre F."/>
            <person name="LeVine R."/>
            <person name="Lipovsky A."/>
            <person name="Liu X."/>
            <person name="Liu J."/>
            <person name="Liu S."/>
            <person name="Lokyitsang T."/>
            <person name="Lokyitsang Y."/>
            <person name="Lubonja R."/>
            <person name="Lui A."/>
            <person name="MacDonald P."/>
            <person name="Magnisalis V."/>
            <person name="Maru K."/>
            <person name="Matthews C."/>
            <person name="McCusker W."/>
            <person name="McDonough S."/>
            <person name="Mehta T."/>
            <person name="Meldrim J."/>
            <person name="Meneus L."/>
            <person name="Mihai O."/>
            <person name="Mihalev A."/>
            <person name="Mihova T."/>
            <person name="Mittelman R."/>
            <person name="Mlenga V."/>
            <person name="Montmayeur A."/>
            <person name="Mulrain L."/>
            <person name="Navidi A."/>
            <person name="Naylor J."/>
            <person name="Negash T."/>
            <person name="Nguyen T."/>
            <person name="Nguyen N."/>
            <person name="Nicol R."/>
            <person name="Norbu C."/>
            <person name="Norbu N."/>
            <person name="Novod N."/>
            <person name="O'Neill B."/>
            <person name="Osman S."/>
            <person name="Markiewicz E."/>
            <person name="Oyono O.L."/>
            <person name="Patti C."/>
            <person name="Phunkhang P."/>
            <person name="Pierre F."/>
            <person name="Priest M."/>
            <person name="Raghuraman S."/>
            <person name="Rege F."/>
            <person name="Reyes R."/>
            <person name="Rise C."/>
            <person name="Rogov P."/>
            <person name="Ross K."/>
            <person name="Ryan E."/>
            <person name="Settipalli S."/>
            <person name="Shea T."/>
            <person name="Sherpa N."/>
            <person name="Shi L."/>
            <person name="Shih D."/>
            <person name="Sparrow T."/>
            <person name="Spaulding J."/>
            <person name="Stalker J."/>
            <person name="Stange-Thomann N."/>
            <person name="Stavropoulos S."/>
            <person name="Stone C."/>
            <person name="Strader C."/>
            <person name="Tesfaye S."/>
            <person name="Thomson T."/>
            <person name="Thoulutsang Y."/>
            <person name="Thoulutsang D."/>
            <person name="Topham K."/>
            <person name="Topping I."/>
            <person name="Tsamla T."/>
            <person name="Vassiliev H."/>
            <person name="Vo A."/>
            <person name="Wangchuk T."/>
            <person name="Wangdi T."/>
            <person name="Weiand M."/>
            <person name="Wilkinson J."/>
            <person name="Wilson A."/>
            <person name="Yadav S."/>
            <person name="Young G."/>
            <person name="Yu Q."/>
            <person name="Zembek L."/>
            <person name="Zhong D."/>
            <person name="Zimmer A."/>
            <person name="Zwirko Z."/>
            <person name="Jaffe D.B."/>
            <person name="Alvarez P."/>
            <person name="Brockman W."/>
            <person name="Butler J."/>
            <person name="Chin C."/>
            <person name="Gnerre S."/>
            <person name="Grabherr M."/>
            <person name="Kleber M."/>
            <person name="Mauceli E."/>
            <person name="MacCallum I."/>
        </authorList>
    </citation>
    <scope>NUCLEOTIDE SEQUENCE [LARGE SCALE GENOMIC DNA]</scope>
    <source>
        <strain evidence="7">Tucson 14030-0811.24</strain>
    </source>
</reference>